<dbReference type="OrthoDB" id="10375869at2759"/>
<gene>
    <name evidence="1" type="ORF">M404DRAFT_19774</name>
</gene>
<keyword evidence="2" id="KW-1185">Reference proteome</keyword>
<accession>A0A0C3PTD1</accession>
<evidence type="ECO:0000313" key="2">
    <source>
        <dbReference type="Proteomes" id="UP000054217"/>
    </source>
</evidence>
<reference evidence="1 2" key="1">
    <citation type="submission" date="2014-04" db="EMBL/GenBank/DDBJ databases">
        <authorList>
            <consortium name="DOE Joint Genome Institute"/>
            <person name="Kuo A."/>
            <person name="Kohler A."/>
            <person name="Costa M.D."/>
            <person name="Nagy L.G."/>
            <person name="Floudas D."/>
            <person name="Copeland A."/>
            <person name="Barry K.W."/>
            <person name="Cichocki N."/>
            <person name="Veneault-Fourrey C."/>
            <person name="LaButti K."/>
            <person name="Lindquist E.A."/>
            <person name="Lipzen A."/>
            <person name="Lundell T."/>
            <person name="Morin E."/>
            <person name="Murat C."/>
            <person name="Sun H."/>
            <person name="Tunlid A."/>
            <person name="Henrissat B."/>
            <person name="Grigoriev I.V."/>
            <person name="Hibbett D.S."/>
            <person name="Martin F."/>
            <person name="Nordberg H.P."/>
            <person name="Cantor M.N."/>
            <person name="Hua S.X."/>
        </authorList>
    </citation>
    <scope>NUCLEOTIDE SEQUENCE [LARGE SCALE GENOMIC DNA]</scope>
    <source>
        <strain evidence="1 2">Marx 270</strain>
    </source>
</reference>
<dbReference type="EMBL" id="KN831948">
    <property type="protein sequence ID" value="KIO11964.1"/>
    <property type="molecule type" value="Genomic_DNA"/>
</dbReference>
<organism evidence="1 2">
    <name type="scientific">Pisolithus tinctorius Marx 270</name>
    <dbReference type="NCBI Taxonomy" id="870435"/>
    <lineage>
        <taxon>Eukaryota</taxon>
        <taxon>Fungi</taxon>
        <taxon>Dikarya</taxon>
        <taxon>Basidiomycota</taxon>
        <taxon>Agaricomycotina</taxon>
        <taxon>Agaricomycetes</taxon>
        <taxon>Agaricomycetidae</taxon>
        <taxon>Boletales</taxon>
        <taxon>Sclerodermatineae</taxon>
        <taxon>Pisolithaceae</taxon>
        <taxon>Pisolithus</taxon>
    </lineage>
</organism>
<proteinExistence type="predicted"/>
<sequence length="161" mass="16930">MSNSNIASSTSSVQAGLVPSVLTDHPSSLSGNEPLLCTSGPLVLPMLSASTNWLPDVATPSSNNQVSLGIPAPSNMTQSLFVPPPLACQHCPFGMKALYLPAPPPVFVLPGHQHHAQDTAAIPHRPQHQPVDVFNAVNELELSEVGLPSCLSGSQKCKNQW</sequence>
<protein>
    <submittedName>
        <fullName evidence="1">Uncharacterized protein</fullName>
    </submittedName>
</protein>
<reference evidence="2" key="2">
    <citation type="submission" date="2015-01" db="EMBL/GenBank/DDBJ databases">
        <title>Evolutionary Origins and Diversification of the Mycorrhizal Mutualists.</title>
        <authorList>
            <consortium name="DOE Joint Genome Institute"/>
            <consortium name="Mycorrhizal Genomics Consortium"/>
            <person name="Kohler A."/>
            <person name="Kuo A."/>
            <person name="Nagy L.G."/>
            <person name="Floudas D."/>
            <person name="Copeland A."/>
            <person name="Barry K.W."/>
            <person name="Cichocki N."/>
            <person name="Veneault-Fourrey C."/>
            <person name="LaButti K."/>
            <person name="Lindquist E.A."/>
            <person name="Lipzen A."/>
            <person name="Lundell T."/>
            <person name="Morin E."/>
            <person name="Murat C."/>
            <person name="Riley R."/>
            <person name="Ohm R."/>
            <person name="Sun H."/>
            <person name="Tunlid A."/>
            <person name="Henrissat B."/>
            <person name="Grigoriev I.V."/>
            <person name="Hibbett D.S."/>
            <person name="Martin F."/>
        </authorList>
    </citation>
    <scope>NUCLEOTIDE SEQUENCE [LARGE SCALE GENOMIC DNA]</scope>
    <source>
        <strain evidence="2">Marx 270</strain>
    </source>
</reference>
<dbReference type="AlphaFoldDB" id="A0A0C3PTD1"/>
<evidence type="ECO:0000313" key="1">
    <source>
        <dbReference type="EMBL" id="KIO11964.1"/>
    </source>
</evidence>
<dbReference type="Proteomes" id="UP000054217">
    <property type="component" value="Unassembled WGS sequence"/>
</dbReference>
<name>A0A0C3PTD1_PISTI</name>
<dbReference type="HOGENOM" id="CLU_1845880_0_0_1"/>
<dbReference type="InParanoid" id="A0A0C3PTD1"/>